<dbReference type="EMBL" id="BQNB010008979">
    <property type="protein sequence ID" value="GJS57054.1"/>
    <property type="molecule type" value="Genomic_DNA"/>
</dbReference>
<evidence type="ECO:0000313" key="2">
    <source>
        <dbReference type="Proteomes" id="UP001151760"/>
    </source>
</evidence>
<organism evidence="1 2">
    <name type="scientific">Tanacetum coccineum</name>
    <dbReference type="NCBI Taxonomy" id="301880"/>
    <lineage>
        <taxon>Eukaryota</taxon>
        <taxon>Viridiplantae</taxon>
        <taxon>Streptophyta</taxon>
        <taxon>Embryophyta</taxon>
        <taxon>Tracheophyta</taxon>
        <taxon>Spermatophyta</taxon>
        <taxon>Magnoliopsida</taxon>
        <taxon>eudicotyledons</taxon>
        <taxon>Gunneridae</taxon>
        <taxon>Pentapetalae</taxon>
        <taxon>asterids</taxon>
        <taxon>campanulids</taxon>
        <taxon>Asterales</taxon>
        <taxon>Asteraceae</taxon>
        <taxon>Asteroideae</taxon>
        <taxon>Anthemideae</taxon>
        <taxon>Anthemidinae</taxon>
        <taxon>Tanacetum</taxon>
    </lineage>
</organism>
<comment type="caution">
    <text evidence="1">The sequence shown here is derived from an EMBL/GenBank/DDBJ whole genome shotgun (WGS) entry which is preliminary data.</text>
</comment>
<name>A0ABQ4WVW2_9ASTR</name>
<dbReference type="Proteomes" id="UP001151760">
    <property type="component" value="Unassembled WGS sequence"/>
</dbReference>
<sequence>MIQSSLLFLFSNFNILIVDSDFLRFFEEADSFLAIEDERNFTGSLIQHNITLTLTYVSLEANLNSDPSLTSSQSRNLFSQKLEKILNLCEANSSLIPPEVRTQGLPPSFGIYIFGRVTTSYPIIIAKDLKNEEKGKL</sequence>
<reference evidence="1" key="2">
    <citation type="submission" date="2022-01" db="EMBL/GenBank/DDBJ databases">
        <authorList>
            <person name="Yamashiro T."/>
            <person name="Shiraishi A."/>
            <person name="Satake H."/>
            <person name="Nakayama K."/>
        </authorList>
    </citation>
    <scope>NUCLEOTIDE SEQUENCE</scope>
</reference>
<evidence type="ECO:0000313" key="1">
    <source>
        <dbReference type="EMBL" id="GJS57054.1"/>
    </source>
</evidence>
<reference evidence="1" key="1">
    <citation type="journal article" date="2022" name="Int. J. Mol. Sci.">
        <title>Draft Genome of Tanacetum Coccineum: Genomic Comparison of Closely Related Tanacetum-Family Plants.</title>
        <authorList>
            <person name="Yamashiro T."/>
            <person name="Shiraishi A."/>
            <person name="Nakayama K."/>
            <person name="Satake H."/>
        </authorList>
    </citation>
    <scope>NUCLEOTIDE SEQUENCE</scope>
</reference>
<protein>
    <submittedName>
        <fullName evidence="1">Uncharacterized protein</fullName>
    </submittedName>
</protein>
<proteinExistence type="predicted"/>
<keyword evidence="2" id="KW-1185">Reference proteome</keyword>
<accession>A0ABQ4WVW2</accession>
<gene>
    <name evidence="1" type="ORF">Tco_0651838</name>
</gene>